<dbReference type="Gene3D" id="1.10.630.10">
    <property type="entry name" value="Cytochrome P450"/>
    <property type="match status" value="1"/>
</dbReference>
<evidence type="ECO:0000256" key="5">
    <source>
        <dbReference type="ARBA" id="ARBA00022692"/>
    </source>
</evidence>
<evidence type="ECO:0000256" key="10">
    <source>
        <dbReference type="ARBA" id="ARBA00023033"/>
    </source>
</evidence>
<dbReference type="Pfam" id="PF00067">
    <property type="entry name" value="p450"/>
    <property type="match status" value="1"/>
</dbReference>
<comment type="similarity">
    <text evidence="3">Belongs to the cytochrome P450 family.</text>
</comment>
<evidence type="ECO:0000256" key="2">
    <source>
        <dbReference type="ARBA" id="ARBA00004370"/>
    </source>
</evidence>
<keyword evidence="11" id="KW-0472">Membrane</keyword>
<dbReference type="InterPro" id="IPR002403">
    <property type="entry name" value="Cyt_P450_E_grp-IV"/>
</dbReference>
<dbReference type="PRINTS" id="PR00465">
    <property type="entry name" value="EP450IV"/>
</dbReference>
<sequence length="259" mass="29032">MIGETLAIWFSSVHQLAMVSSETSPQAQIRKVGFANKRDSGRYHTKTTTFVIEDLCQHDQYVDPLRSEIQEATQEGQGLERIEEQLPLLDSFVKESIRCSNADAISCRRKALDDYILQDGSCIKKNDWVCIPQHAMMCDGSRYSNPHEFDGYRFARANASLRQGNLTADVPDKTASTVTSASLEWPIWGLGNATCPGRFYASLILKLITVSLLQEWECRLRDTTAPRSMVWRSSIVPRSDTVVLIRKRTVGEVDAAALG</sequence>
<evidence type="ECO:0000256" key="7">
    <source>
        <dbReference type="ARBA" id="ARBA00022989"/>
    </source>
</evidence>
<keyword evidence="6" id="KW-0479">Metal-binding</keyword>
<dbReference type="InterPro" id="IPR001128">
    <property type="entry name" value="Cyt_P450"/>
</dbReference>
<name>A0ABR2JNP0_9PEZI</name>
<gene>
    <name evidence="12" type="ORF">PGQ11_001624</name>
</gene>
<dbReference type="Proteomes" id="UP001390339">
    <property type="component" value="Unassembled WGS sequence"/>
</dbReference>
<proteinExistence type="inferred from homology"/>
<keyword evidence="8" id="KW-0560">Oxidoreductase</keyword>
<keyword evidence="7" id="KW-1133">Transmembrane helix</keyword>
<comment type="cofactor">
    <cofactor evidence="1">
        <name>heme</name>
        <dbReference type="ChEBI" id="CHEBI:30413"/>
    </cofactor>
</comment>
<keyword evidence="10" id="KW-0503">Monooxygenase</keyword>
<reference evidence="12 13" key="1">
    <citation type="journal article" date="2024" name="IMA Fungus">
        <title>Apiospora arundinis, a panoply of carbohydrate-active enzymes and secondary metabolites.</title>
        <authorList>
            <person name="Sorensen T."/>
            <person name="Petersen C."/>
            <person name="Muurmann A.T."/>
            <person name="Christiansen J.V."/>
            <person name="Brundto M.L."/>
            <person name="Overgaard C.K."/>
            <person name="Boysen A.T."/>
            <person name="Wollenberg R.D."/>
            <person name="Larsen T.O."/>
            <person name="Sorensen J.L."/>
            <person name="Nielsen K.L."/>
            <person name="Sondergaard T.E."/>
        </authorList>
    </citation>
    <scope>NUCLEOTIDE SEQUENCE [LARGE SCALE GENOMIC DNA]</scope>
    <source>
        <strain evidence="12 13">AAU 773</strain>
    </source>
</reference>
<accession>A0ABR2JNP0</accession>
<keyword evidence="9" id="KW-0408">Iron</keyword>
<dbReference type="PANTHER" id="PTHR46206:SF5">
    <property type="entry name" value="P450, PUTATIVE (EUROFUNG)-RELATED"/>
    <property type="match status" value="1"/>
</dbReference>
<evidence type="ECO:0000256" key="1">
    <source>
        <dbReference type="ARBA" id="ARBA00001971"/>
    </source>
</evidence>
<comment type="caution">
    <text evidence="12">The sequence shown here is derived from an EMBL/GenBank/DDBJ whole genome shotgun (WGS) entry which is preliminary data.</text>
</comment>
<comment type="subcellular location">
    <subcellularLocation>
        <location evidence="2">Membrane</location>
    </subcellularLocation>
</comment>
<evidence type="ECO:0000313" key="12">
    <source>
        <dbReference type="EMBL" id="KAK8880330.1"/>
    </source>
</evidence>
<evidence type="ECO:0000256" key="8">
    <source>
        <dbReference type="ARBA" id="ARBA00023002"/>
    </source>
</evidence>
<dbReference type="InterPro" id="IPR036396">
    <property type="entry name" value="Cyt_P450_sf"/>
</dbReference>
<dbReference type="PANTHER" id="PTHR46206">
    <property type="entry name" value="CYTOCHROME P450"/>
    <property type="match status" value="1"/>
</dbReference>
<protein>
    <submittedName>
        <fullName evidence="12">Cytochrome P450</fullName>
    </submittedName>
</protein>
<keyword evidence="5" id="KW-0812">Transmembrane</keyword>
<organism evidence="12 13">
    <name type="scientific">Apiospora arundinis</name>
    <dbReference type="NCBI Taxonomy" id="335852"/>
    <lineage>
        <taxon>Eukaryota</taxon>
        <taxon>Fungi</taxon>
        <taxon>Dikarya</taxon>
        <taxon>Ascomycota</taxon>
        <taxon>Pezizomycotina</taxon>
        <taxon>Sordariomycetes</taxon>
        <taxon>Xylariomycetidae</taxon>
        <taxon>Amphisphaeriales</taxon>
        <taxon>Apiosporaceae</taxon>
        <taxon>Apiospora</taxon>
    </lineage>
</organism>
<evidence type="ECO:0000256" key="4">
    <source>
        <dbReference type="ARBA" id="ARBA00022617"/>
    </source>
</evidence>
<evidence type="ECO:0000256" key="3">
    <source>
        <dbReference type="ARBA" id="ARBA00010617"/>
    </source>
</evidence>
<keyword evidence="4" id="KW-0349">Heme</keyword>
<dbReference type="SUPFAM" id="SSF48264">
    <property type="entry name" value="Cytochrome P450"/>
    <property type="match status" value="1"/>
</dbReference>
<keyword evidence="13" id="KW-1185">Reference proteome</keyword>
<evidence type="ECO:0000256" key="11">
    <source>
        <dbReference type="ARBA" id="ARBA00023136"/>
    </source>
</evidence>
<evidence type="ECO:0000256" key="6">
    <source>
        <dbReference type="ARBA" id="ARBA00022723"/>
    </source>
</evidence>
<evidence type="ECO:0000313" key="13">
    <source>
        <dbReference type="Proteomes" id="UP001390339"/>
    </source>
</evidence>
<evidence type="ECO:0000256" key="9">
    <source>
        <dbReference type="ARBA" id="ARBA00023004"/>
    </source>
</evidence>
<dbReference type="EMBL" id="JAPCWZ010000001">
    <property type="protein sequence ID" value="KAK8880330.1"/>
    <property type="molecule type" value="Genomic_DNA"/>
</dbReference>